<feature type="transmembrane region" description="Helical" evidence="2">
    <location>
        <begin position="586"/>
        <end position="605"/>
    </location>
</feature>
<evidence type="ECO:0000313" key="3">
    <source>
        <dbReference type="EMBL" id="PAY24668.1"/>
    </source>
</evidence>
<dbReference type="InterPro" id="IPR019286">
    <property type="entry name" value="DUF2339_TM"/>
</dbReference>
<feature type="transmembrane region" description="Helical" evidence="2">
    <location>
        <begin position="383"/>
        <end position="401"/>
    </location>
</feature>
<comment type="caution">
    <text evidence="3">The sequence shown here is derived from an EMBL/GenBank/DDBJ whole genome shotgun (WGS) entry which is preliminary data.</text>
</comment>
<dbReference type="Pfam" id="PF10101">
    <property type="entry name" value="DUF2339"/>
    <property type="match status" value="1"/>
</dbReference>
<feature type="transmembrane region" description="Helical" evidence="2">
    <location>
        <begin position="327"/>
        <end position="345"/>
    </location>
</feature>
<dbReference type="Proteomes" id="UP000218810">
    <property type="component" value="Unassembled WGS sequence"/>
</dbReference>
<feature type="compositionally biased region" description="Pro residues" evidence="1">
    <location>
        <begin position="46"/>
        <end position="73"/>
    </location>
</feature>
<proteinExistence type="predicted"/>
<evidence type="ECO:0008006" key="5">
    <source>
        <dbReference type="Google" id="ProtNLM"/>
    </source>
</evidence>
<dbReference type="AlphaFoldDB" id="A0A2A2WU29"/>
<feature type="transmembrane region" description="Helical" evidence="2">
    <location>
        <begin position="302"/>
        <end position="320"/>
    </location>
</feature>
<dbReference type="PANTHER" id="PTHR38434">
    <property type="entry name" value="BLL2549 PROTEIN"/>
    <property type="match status" value="1"/>
</dbReference>
<feature type="region of interest" description="Disordered" evidence="1">
    <location>
        <begin position="34"/>
        <end position="155"/>
    </location>
</feature>
<protein>
    <recommendedName>
        <fullName evidence="5">DUF2339 domain-containing protein</fullName>
    </recommendedName>
</protein>
<evidence type="ECO:0000313" key="4">
    <source>
        <dbReference type="Proteomes" id="UP000218810"/>
    </source>
</evidence>
<feature type="transmembrane region" description="Helical" evidence="2">
    <location>
        <begin position="192"/>
        <end position="212"/>
    </location>
</feature>
<feature type="compositionally biased region" description="Pro residues" evidence="1">
    <location>
        <begin position="125"/>
        <end position="139"/>
    </location>
</feature>
<evidence type="ECO:0000256" key="2">
    <source>
        <dbReference type="SAM" id="Phobius"/>
    </source>
</evidence>
<evidence type="ECO:0000256" key="1">
    <source>
        <dbReference type="SAM" id="MobiDB-lite"/>
    </source>
</evidence>
<feature type="transmembrane region" description="Helical" evidence="2">
    <location>
        <begin position="224"/>
        <end position="245"/>
    </location>
</feature>
<accession>A0A2A2WU29</accession>
<feature type="transmembrane region" description="Helical" evidence="2">
    <location>
        <begin position="279"/>
        <end position="296"/>
    </location>
</feature>
<reference evidence="4" key="1">
    <citation type="submission" date="2017-09" db="EMBL/GenBank/DDBJ databases">
        <authorList>
            <person name="Zhang Y."/>
            <person name="Huang X."/>
            <person name="Liu J."/>
            <person name="Lu L."/>
            <person name="Peng K."/>
        </authorList>
    </citation>
    <scope>NUCLEOTIDE SEQUENCE [LARGE SCALE GENOMIC DNA]</scope>
    <source>
        <strain evidence="4">S-XJ-1</strain>
    </source>
</reference>
<feature type="transmembrane region" description="Helical" evidence="2">
    <location>
        <begin position="518"/>
        <end position="539"/>
    </location>
</feature>
<feature type="transmembrane region" description="Helical" evidence="2">
    <location>
        <begin position="461"/>
        <end position="479"/>
    </location>
</feature>
<feature type="transmembrane region" description="Helical" evidence="2">
    <location>
        <begin position="617"/>
        <end position="637"/>
    </location>
</feature>
<feature type="transmembrane region" description="Helical" evidence="2">
    <location>
        <begin position="407"/>
        <end position="425"/>
    </location>
</feature>
<feature type="transmembrane region" description="Helical" evidence="2">
    <location>
        <begin position="434"/>
        <end position="455"/>
    </location>
</feature>
<keyword evidence="2" id="KW-0812">Transmembrane</keyword>
<dbReference type="RefSeq" id="WP_095717127.1">
    <property type="nucleotide sequence ID" value="NZ_NTGA01000004.1"/>
</dbReference>
<keyword evidence="4" id="KW-1185">Reference proteome</keyword>
<feature type="compositionally biased region" description="Gly residues" evidence="1">
    <location>
        <begin position="665"/>
        <end position="719"/>
    </location>
</feature>
<feature type="transmembrane region" description="Helical" evidence="2">
    <location>
        <begin position="486"/>
        <end position="506"/>
    </location>
</feature>
<feature type="region of interest" description="Disordered" evidence="1">
    <location>
        <begin position="665"/>
        <end position="735"/>
    </location>
</feature>
<feature type="transmembrane region" description="Helical" evidence="2">
    <location>
        <begin position="160"/>
        <end position="186"/>
    </location>
</feature>
<gene>
    <name evidence="3" type="ORF">CEY15_02430</name>
</gene>
<dbReference type="EMBL" id="NTGA01000004">
    <property type="protein sequence ID" value="PAY24668.1"/>
    <property type="molecule type" value="Genomic_DNA"/>
</dbReference>
<feature type="transmembrane region" description="Helical" evidence="2">
    <location>
        <begin position="643"/>
        <end position="660"/>
    </location>
</feature>
<dbReference type="PANTHER" id="PTHR38434:SF1">
    <property type="entry name" value="BLL2549 PROTEIN"/>
    <property type="match status" value="1"/>
</dbReference>
<keyword evidence="2" id="KW-1133">Transmembrane helix</keyword>
<organism evidence="3 4">
    <name type="scientific">Dietzia natronolimnaea</name>
    <dbReference type="NCBI Taxonomy" id="161920"/>
    <lineage>
        <taxon>Bacteria</taxon>
        <taxon>Bacillati</taxon>
        <taxon>Actinomycetota</taxon>
        <taxon>Actinomycetes</taxon>
        <taxon>Mycobacteriales</taxon>
        <taxon>Dietziaceae</taxon>
        <taxon>Dietzia</taxon>
    </lineage>
</organism>
<dbReference type="OrthoDB" id="4775490at2"/>
<feature type="transmembrane region" description="Helical" evidence="2">
    <location>
        <begin position="551"/>
        <end position="574"/>
    </location>
</feature>
<keyword evidence="2" id="KW-0472">Membrane</keyword>
<feature type="transmembrane region" description="Helical" evidence="2">
    <location>
        <begin position="351"/>
        <end position="371"/>
    </location>
</feature>
<sequence>MNPEQPDHVQRMLADLDARLGRITAEVAEVRSGLAALGRQTRPVQPTQPVPPVQPTQPVPPTQSVPPGHPAQPAPGATHPDPRPAYAQPSGPGRDSVWRAGAPQAGGPALGGYRPAGPVDGPRPQSGPGPAGPAAPGPAGPGWTRRSAETRPRRAPRLTAATVIAAIGGSVMLAGIAFLLVVAIQAGLFPPIARVVAAAVLALVLVGLGLWLQSRHEATPERPINPGALALVGTGLAAAMLDVIACTTLYQWIPVPAAYMFVGGLALAGMALAQRWSSGLLACLVSAGTMVLAPFISTGVELPVFLVILAIATAVLGAELGIAVRVVWSVFPAPVLVGYLTQTHLHDRGEQVALIVAALVFAAVGVGVAWVDSVRRRPAPENAALVVVPTAVPLLLLSGLFLLRPGWPVGVILAAAYLTVAVVAGRRAHEPGPVLLSAVSGVVGSALLFGAWVELGGREMTSLALTLSATGYVVAAGLWGRRWADWVAGVGAAIALAVYLVVNEPFLALDESLAVRELTYWDVVAALAVTALAVAATWWASRRVPRQASRVVMAGAVAALLAFSVMVVAAGVVIGDLAGAARNGFLVAHLVVTVLWISCAAWLILTPSPRLSDARRMGFVLGSLALAKLLFLDLATLPGLFRVLSFIAVGAVMLAVAVRYRGGTDGGGTQGGGTDGGGTQGGGTRGGGTQGGGTRGGGTDVGGVQGGGTGENGTDGRGGPYYRRDTEPSGSGSPT</sequence>
<feature type="transmembrane region" description="Helical" evidence="2">
    <location>
        <begin position="251"/>
        <end position="272"/>
    </location>
</feature>
<name>A0A2A2WU29_9ACTN</name>